<proteinExistence type="predicted"/>
<evidence type="ECO:0000313" key="1">
    <source>
        <dbReference type="EMBL" id="RXJ83508.1"/>
    </source>
</evidence>
<sequence length="77" mass="9071">YNLTLKDKEYVAIGKNLFDKNEKHYGFNGSMIVNHNEKIEKLENLEDKTSSELLNYYKANLAIVEYLIKNENEKSKK</sequence>
<evidence type="ECO:0000313" key="2">
    <source>
        <dbReference type="Proteomes" id="UP000289132"/>
    </source>
</evidence>
<protein>
    <submittedName>
        <fullName evidence="1">Phosphoglycerol transferase</fullName>
    </submittedName>
</protein>
<keyword evidence="2" id="KW-1185">Reference proteome</keyword>
<name>A0ABY0ETD4_9BACT</name>
<comment type="caution">
    <text evidence="1">The sequence shown here is derived from an EMBL/GenBank/DDBJ whole genome shotgun (WGS) entry which is preliminary data.</text>
</comment>
<dbReference type="GO" id="GO:0016740">
    <property type="term" value="F:transferase activity"/>
    <property type="evidence" value="ECO:0007669"/>
    <property type="project" value="UniProtKB-KW"/>
</dbReference>
<keyword evidence="1" id="KW-0808">Transferase</keyword>
<dbReference type="RefSeq" id="WP_206731926.1">
    <property type="nucleotide sequence ID" value="NZ_PDKD01000251.1"/>
</dbReference>
<organism evidence="1 2">
    <name type="scientific">Aliarcobacter trophiarum LMG 25534</name>
    <dbReference type="NCBI Taxonomy" id="1032241"/>
    <lineage>
        <taxon>Bacteria</taxon>
        <taxon>Pseudomonadati</taxon>
        <taxon>Campylobacterota</taxon>
        <taxon>Epsilonproteobacteria</taxon>
        <taxon>Campylobacterales</taxon>
        <taxon>Arcobacteraceae</taxon>
        <taxon>Aliarcobacter</taxon>
    </lineage>
</organism>
<reference evidence="1 2" key="1">
    <citation type="submission" date="2017-10" db="EMBL/GenBank/DDBJ databases">
        <title>Genomics of the genus Arcobacter.</title>
        <authorList>
            <person name="Perez-Cataluna A."/>
            <person name="Figueras M.J."/>
        </authorList>
    </citation>
    <scope>NUCLEOTIDE SEQUENCE [LARGE SCALE GENOMIC DNA]</scope>
    <source>
        <strain evidence="1 2">LMG 25534</strain>
    </source>
</reference>
<accession>A0ABY0ETD4</accession>
<feature type="non-terminal residue" evidence="1">
    <location>
        <position position="1"/>
    </location>
</feature>
<dbReference type="Proteomes" id="UP000289132">
    <property type="component" value="Unassembled WGS sequence"/>
</dbReference>
<dbReference type="EMBL" id="PDKD01000251">
    <property type="protein sequence ID" value="RXJ83508.1"/>
    <property type="molecule type" value="Genomic_DNA"/>
</dbReference>
<gene>
    <name evidence="1" type="ORF">CRU87_11015</name>
</gene>